<keyword evidence="4" id="KW-1185">Reference proteome</keyword>
<dbReference type="InterPro" id="IPR001623">
    <property type="entry name" value="DnaJ_domain"/>
</dbReference>
<dbReference type="EMBL" id="CAJHUC010000613">
    <property type="protein sequence ID" value="CAD7697146.1"/>
    <property type="molecule type" value="Genomic_DNA"/>
</dbReference>
<evidence type="ECO:0000313" key="4">
    <source>
        <dbReference type="Proteomes" id="UP000708148"/>
    </source>
</evidence>
<feature type="domain" description="J" evidence="2">
    <location>
        <begin position="164"/>
        <end position="220"/>
    </location>
</feature>
<sequence>MAQKRPREESQAACFEDYGDFWDDQPPYVHPAKQARTYTWVRKGYGTEVDRQLCAKTAEIQRLKEQIREREESQKRRAREKEMEELKGRIRSEEDKLRRRKAALEQAQLNEQLEAKKKQERKRKIRNTFAQAFNVKADAERPPKQQSTPVANAADVSRMLEARSDYECLQVQAGESAASIKKKYKELAVLFHPDKCKLQGAKAAFQRLHLAYNNLNRIAR</sequence>
<dbReference type="CDD" id="cd06257">
    <property type="entry name" value="DnaJ"/>
    <property type="match status" value="1"/>
</dbReference>
<dbReference type="PROSITE" id="PS50076">
    <property type="entry name" value="DNAJ_2"/>
    <property type="match status" value="1"/>
</dbReference>
<dbReference type="InterPro" id="IPR036869">
    <property type="entry name" value="J_dom_sf"/>
</dbReference>
<dbReference type="SMART" id="SM00271">
    <property type="entry name" value="DnaJ"/>
    <property type="match status" value="1"/>
</dbReference>
<protein>
    <recommendedName>
        <fullName evidence="2">J domain-containing protein</fullName>
    </recommendedName>
</protein>
<comment type="caution">
    <text evidence="3">The sequence shown here is derived from an EMBL/GenBank/DDBJ whole genome shotgun (WGS) entry which is preliminary data.</text>
</comment>
<dbReference type="AlphaFoldDB" id="A0A8S1IQU6"/>
<feature type="region of interest" description="Disordered" evidence="1">
    <location>
        <begin position="67"/>
        <end position="87"/>
    </location>
</feature>
<dbReference type="Gene3D" id="1.10.287.110">
    <property type="entry name" value="DnaJ domain"/>
    <property type="match status" value="1"/>
</dbReference>
<dbReference type="Pfam" id="PF00226">
    <property type="entry name" value="DnaJ"/>
    <property type="match status" value="1"/>
</dbReference>
<gene>
    <name evidence="3" type="ORF">OSTQU699_LOCUS2507</name>
</gene>
<dbReference type="PRINTS" id="PR00625">
    <property type="entry name" value="JDOMAIN"/>
</dbReference>
<name>A0A8S1IQU6_9CHLO</name>
<evidence type="ECO:0000256" key="1">
    <source>
        <dbReference type="SAM" id="MobiDB-lite"/>
    </source>
</evidence>
<proteinExistence type="predicted"/>
<accession>A0A8S1IQU6</accession>
<dbReference type="OrthoDB" id="10250354at2759"/>
<dbReference type="SUPFAM" id="SSF46565">
    <property type="entry name" value="Chaperone J-domain"/>
    <property type="match status" value="1"/>
</dbReference>
<dbReference type="Proteomes" id="UP000708148">
    <property type="component" value="Unassembled WGS sequence"/>
</dbReference>
<organism evidence="3 4">
    <name type="scientific">Ostreobium quekettii</name>
    <dbReference type="NCBI Taxonomy" id="121088"/>
    <lineage>
        <taxon>Eukaryota</taxon>
        <taxon>Viridiplantae</taxon>
        <taxon>Chlorophyta</taxon>
        <taxon>core chlorophytes</taxon>
        <taxon>Ulvophyceae</taxon>
        <taxon>TCBD clade</taxon>
        <taxon>Bryopsidales</taxon>
        <taxon>Ostreobineae</taxon>
        <taxon>Ostreobiaceae</taxon>
        <taxon>Ostreobium</taxon>
    </lineage>
</organism>
<evidence type="ECO:0000313" key="3">
    <source>
        <dbReference type="EMBL" id="CAD7697146.1"/>
    </source>
</evidence>
<evidence type="ECO:0000259" key="2">
    <source>
        <dbReference type="PROSITE" id="PS50076"/>
    </source>
</evidence>
<reference evidence="3" key="1">
    <citation type="submission" date="2020-12" db="EMBL/GenBank/DDBJ databases">
        <authorList>
            <person name="Iha C."/>
        </authorList>
    </citation>
    <scope>NUCLEOTIDE SEQUENCE</scope>
</reference>